<dbReference type="InterPro" id="IPR002213">
    <property type="entry name" value="UDP_glucos_trans"/>
</dbReference>
<dbReference type="Pfam" id="PF00201">
    <property type="entry name" value="UDPGT"/>
    <property type="match status" value="1"/>
</dbReference>
<keyword evidence="3 4" id="KW-0808">Transferase</keyword>
<dbReference type="PANTHER" id="PTHR48048">
    <property type="entry name" value="GLYCOSYLTRANSFERASE"/>
    <property type="match status" value="1"/>
</dbReference>
<protein>
    <recommendedName>
        <fullName evidence="5">Glycosyltransferase</fullName>
        <ecNumber evidence="5">2.4.1.-</ecNumber>
    </recommendedName>
</protein>
<dbReference type="AlphaFoldDB" id="A0AAV6XQB1"/>
<dbReference type="SUPFAM" id="SSF53756">
    <property type="entry name" value="UDP-Glycosyltransferase/glycogen phosphorylase"/>
    <property type="match status" value="1"/>
</dbReference>
<dbReference type="EMBL" id="WHWC01000006">
    <property type="protein sequence ID" value="KAG8381240.1"/>
    <property type="molecule type" value="Genomic_DNA"/>
</dbReference>
<sequence>MNKTIVLYPSPGMGHLISMVELGKLILHHHPSSAITILTTPPSFNTGSTAAYISHISATVPSITFHHLPAITLDLDSFPSMEAIIFEVLRLSNPHVRRALQSIASVSAFVIDFFCSSSLPIADELNIPTFFFITSGACVLAFFLYFPKIHQNTTLSFKDMKNTLLHVPGIPPIPSSDMLRPMLDRESTDYKNFLDFALKIPNSAGLTVNTFERLESKPLKSIREGKCNPDGNTPPVFCFGPLLATENRHDGAAAVHDCLKWLDSQPSKSVVYLCFGSLGLFSSNQLHEIALGLERSGQRFLWVVRSPPLGGKRNRFLPPPEPDLDSILPAGFVDRTKDRGLVVKSWAPQVAVLNHASVGGFVTHCGWNSVLEAICAAVPMVAWPIYAEQHFNRVVLVEDMKVALRMNEAEDDGFVAAEEVERRVRELMESEKGSDVRKVVEEMSVAAREALSDGGSSIVALEKLVQLWKSG</sequence>
<evidence type="ECO:0000256" key="3">
    <source>
        <dbReference type="ARBA" id="ARBA00022679"/>
    </source>
</evidence>
<dbReference type="PANTHER" id="PTHR48048:SF30">
    <property type="entry name" value="GLYCOSYLTRANSFERASE"/>
    <property type="match status" value="1"/>
</dbReference>
<accession>A0AAV6XQB1</accession>
<dbReference type="EC" id="2.4.1.-" evidence="5"/>
<dbReference type="Gene3D" id="3.40.50.2000">
    <property type="entry name" value="Glycogen Phosphorylase B"/>
    <property type="match status" value="2"/>
</dbReference>
<evidence type="ECO:0000256" key="4">
    <source>
        <dbReference type="RuleBase" id="RU003718"/>
    </source>
</evidence>
<name>A0AAV6XQB1_9LAMI</name>
<proteinExistence type="inferred from homology"/>
<dbReference type="PROSITE" id="PS00375">
    <property type="entry name" value="UDPGT"/>
    <property type="match status" value="1"/>
</dbReference>
<evidence type="ECO:0000313" key="6">
    <source>
        <dbReference type="EMBL" id="KAG8381240.1"/>
    </source>
</evidence>
<dbReference type="InterPro" id="IPR050481">
    <property type="entry name" value="UDP-glycosyltransf_plant"/>
</dbReference>
<reference evidence="6" key="1">
    <citation type="submission" date="2019-10" db="EMBL/GenBank/DDBJ databases">
        <authorList>
            <person name="Zhang R."/>
            <person name="Pan Y."/>
            <person name="Wang J."/>
            <person name="Ma R."/>
            <person name="Yu S."/>
        </authorList>
    </citation>
    <scope>NUCLEOTIDE SEQUENCE</scope>
    <source>
        <strain evidence="6">LA-IB0</strain>
        <tissue evidence="6">Leaf</tissue>
    </source>
</reference>
<keyword evidence="7" id="KW-1185">Reference proteome</keyword>
<dbReference type="FunFam" id="3.40.50.2000:FF:000095">
    <property type="entry name" value="Glycosyltransferase"/>
    <property type="match status" value="1"/>
</dbReference>
<dbReference type="InterPro" id="IPR035595">
    <property type="entry name" value="UDP_glycos_trans_CS"/>
</dbReference>
<evidence type="ECO:0000256" key="5">
    <source>
        <dbReference type="RuleBase" id="RU362057"/>
    </source>
</evidence>
<dbReference type="FunFam" id="3.40.50.2000:FF:000020">
    <property type="entry name" value="Glycosyltransferase"/>
    <property type="match status" value="1"/>
</dbReference>
<evidence type="ECO:0000313" key="7">
    <source>
        <dbReference type="Proteomes" id="UP000826271"/>
    </source>
</evidence>
<keyword evidence="2 4" id="KW-0328">Glycosyltransferase</keyword>
<gene>
    <name evidence="6" type="ORF">BUALT_Bualt06G0101900</name>
</gene>
<dbReference type="Proteomes" id="UP000826271">
    <property type="component" value="Unassembled WGS sequence"/>
</dbReference>
<dbReference type="GO" id="GO:0035251">
    <property type="term" value="F:UDP-glucosyltransferase activity"/>
    <property type="evidence" value="ECO:0007669"/>
    <property type="project" value="InterPro"/>
</dbReference>
<evidence type="ECO:0000256" key="2">
    <source>
        <dbReference type="ARBA" id="ARBA00022676"/>
    </source>
</evidence>
<comment type="caution">
    <text evidence="6">The sequence shown here is derived from an EMBL/GenBank/DDBJ whole genome shotgun (WGS) entry which is preliminary data.</text>
</comment>
<organism evidence="6 7">
    <name type="scientific">Buddleja alternifolia</name>
    <dbReference type="NCBI Taxonomy" id="168488"/>
    <lineage>
        <taxon>Eukaryota</taxon>
        <taxon>Viridiplantae</taxon>
        <taxon>Streptophyta</taxon>
        <taxon>Embryophyta</taxon>
        <taxon>Tracheophyta</taxon>
        <taxon>Spermatophyta</taxon>
        <taxon>Magnoliopsida</taxon>
        <taxon>eudicotyledons</taxon>
        <taxon>Gunneridae</taxon>
        <taxon>Pentapetalae</taxon>
        <taxon>asterids</taxon>
        <taxon>lamiids</taxon>
        <taxon>Lamiales</taxon>
        <taxon>Scrophulariaceae</taxon>
        <taxon>Buddlejeae</taxon>
        <taxon>Buddleja</taxon>
    </lineage>
</organism>
<evidence type="ECO:0000256" key="1">
    <source>
        <dbReference type="ARBA" id="ARBA00009995"/>
    </source>
</evidence>
<dbReference type="CDD" id="cd03784">
    <property type="entry name" value="GT1_Gtf-like"/>
    <property type="match status" value="1"/>
</dbReference>
<comment type="similarity">
    <text evidence="1 4">Belongs to the UDP-glycosyltransferase family.</text>
</comment>